<evidence type="ECO:0000313" key="2">
    <source>
        <dbReference type="EMBL" id="GKT05326.1"/>
    </source>
</evidence>
<dbReference type="RefSeq" id="WP_407882592.1">
    <property type="nucleotide sequence ID" value="NZ_BQXO01000002.1"/>
</dbReference>
<feature type="transmembrane region" description="Helical" evidence="1">
    <location>
        <begin position="121"/>
        <end position="140"/>
    </location>
</feature>
<feature type="transmembrane region" description="Helical" evidence="1">
    <location>
        <begin position="92"/>
        <end position="114"/>
    </location>
</feature>
<name>A0ABQ5JLS5_9LACO</name>
<comment type="caution">
    <text evidence="2">The sequence shown here is derived from an EMBL/GenBank/DDBJ whole genome shotgun (WGS) entry which is preliminary data.</text>
</comment>
<keyword evidence="1" id="KW-0812">Transmembrane</keyword>
<evidence type="ECO:0000256" key="1">
    <source>
        <dbReference type="SAM" id="Phobius"/>
    </source>
</evidence>
<gene>
    <name evidence="2" type="ORF">JCM31185_06150</name>
</gene>
<dbReference type="Proteomes" id="UP001628078">
    <property type="component" value="Unassembled WGS sequence"/>
</dbReference>
<organism evidence="2 3">
    <name type="scientific">Furfurilactobacillus curtus</name>
    <dbReference type="NCBI Taxonomy" id="1746200"/>
    <lineage>
        <taxon>Bacteria</taxon>
        <taxon>Bacillati</taxon>
        <taxon>Bacillota</taxon>
        <taxon>Bacilli</taxon>
        <taxon>Lactobacillales</taxon>
        <taxon>Lactobacillaceae</taxon>
        <taxon>Furfurilactobacillus</taxon>
    </lineage>
</organism>
<keyword evidence="1" id="KW-1133">Transmembrane helix</keyword>
<sequence length="176" mass="19952">MKKKSDYIAFASCVTMFIIFTILLFYRIGQVPGVFMDEADYINEVISKANFGTDINGLHHSMYFASTWGQGQSAVYSWIVVPFIRLFGFSLFVFRAPFAVLTLLAMLSIVIYTYYAFENKLLATTITLCMVTAPGLFMSGRWVLDANIAPIFITFALLLLILSFNQHKFKKACLLK</sequence>
<dbReference type="EMBL" id="BQXO01000002">
    <property type="protein sequence ID" value="GKT05326.1"/>
    <property type="molecule type" value="Genomic_DNA"/>
</dbReference>
<proteinExistence type="predicted"/>
<protein>
    <recommendedName>
        <fullName evidence="4">Glycosyltransferase RgtA/B/C/D-like domain-containing protein</fullName>
    </recommendedName>
</protein>
<feature type="transmembrane region" description="Helical" evidence="1">
    <location>
        <begin position="146"/>
        <end position="164"/>
    </location>
</feature>
<keyword evidence="3" id="KW-1185">Reference proteome</keyword>
<evidence type="ECO:0000313" key="3">
    <source>
        <dbReference type="Proteomes" id="UP001628078"/>
    </source>
</evidence>
<feature type="transmembrane region" description="Helical" evidence="1">
    <location>
        <begin position="7"/>
        <end position="28"/>
    </location>
</feature>
<evidence type="ECO:0008006" key="4">
    <source>
        <dbReference type="Google" id="ProtNLM"/>
    </source>
</evidence>
<keyword evidence="1" id="KW-0472">Membrane</keyword>
<accession>A0ABQ5JLS5</accession>
<reference evidence="2 3" key="1">
    <citation type="submission" date="2022-03" db="EMBL/GenBank/DDBJ databases">
        <title>Draft genome sequence of Furfurilactobacillus curtus JCM 31185.</title>
        <authorList>
            <person name="Suzuki S."/>
            <person name="Endo A."/>
            <person name="Kajikawa A."/>
        </authorList>
    </citation>
    <scope>NUCLEOTIDE SEQUENCE [LARGE SCALE GENOMIC DNA]</scope>
    <source>
        <strain evidence="2 3">JCM 31185</strain>
    </source>
</reference>